<dbReference type="EMBL" id="JABDTM020025046">
    <property type="protein sequence ID" value="KAH0813677.1"/>
    <property type="molecule type" value="Genomic_DNA"/>
</dbReference>
<dbReference type="Pfam" id="PF16062">
    <property type="entry name" value="MavL-like"/>
    <property type="match status" value="1"/>
</dbReference>
<evidence type="ECO:0000313" key="1">
    <source>
        <dbReference type="EMBL" id="KAH0813677.1"/>
    </source>
</evidence>
<gene>
    <name evidence="1" type="ORF">GEV33_009110</name>
</gene>
<accession>A0A8J6HGC1</accession>
<reference evidence="1" key="2">
    <citation type="submission" date="2021-08" db="EMBL/GenBank/DDBJ databases">
        <authorList>
            <person name="Eriksson T."/>
        </authorList>
    </citation>
    <scope>NUCLEOTIDE SEQUENCE</scope>
    <source>
        <strain evidence="1">Stoneville</strain>
        <tissue evidence="1">Whole head</tissue>
    </source>
</reference>
<reference evidence="1" key="1">
    <citation type="journal article" date="2020" name="J Insects Food Feed">
        <title>The yellow mealworm (Tenebrio molitor) genome: a resource for the emerging insects as food and feed industry.</title>
        <authorList>
            <person name="Eriksson T."/>
            <person name="Andere A."/>
            <person name="Kelstrup H."/>
            <person name="Emery V."/>
            <person name="Picard C."/>
        </authorList>
    </citation>
    <scope>NUCLEOTIDE SEQUENCE</scope>
    <source>
        <strain evidence="1">Stoneville</strain>
        <tissue evidence="1">Whole head</tissue>
    </source>
</reference>
<comment type="caution">
    <text evidence="1">The sequence shown here is derived from an EMBL/GenBank/DDBJ whole genome shotgun (WGS) entry which is preliminary data.</text>
</comment>
<dbReference type="InterPro" id="IPR032063">
    <property type="entry name" value="MavL-like"/>
</dbReference>
<proteinExistence type="predicted"/>
<evidence type="ECO:0000313" key="2">
    <source>
        <dbReference type="Proteomes" id="UP000719412"/>
    </source>
</evidence>
<dbReference type="Proteomes" id="UP000719412">
    <property type="component" value="Unassembled WGS sequence"/>
</dbReference>
<dbReference type="AlphaFoldDB" id="A0A8J6HGC1"/>
<organism evidence="1 2">
    <name type="scientific">Tenebrio molitor</name>
    <name type="common">Yellow mealworm beetle</name>
    <dbReference type="NCBI Taxonomy" id="7067"/>
    <lineage>
        <taxon>Eukaryota</taxon>
        <taxon>Metazoa</taxon>
        <taxon>Ecdysozoa</taxon>
        <taxon>Arthropoda</taxon>
        <taxon>Hexapoda</taxon>
        <taxon>Insecta</taxon>
        <taxon>Pterygota</taxon>
        <taxon>Neoptera</taxon>
        <taxon>Endopterygota</taxon>
        <taxon>Coleoptera</taxon>
        <taxon>Polyphaga</taxon>
        <taxon>Cucujiformia</taxon>
        <taxon>Tenebrionidae</taxon>
        <taxon>Tenebrio</taxon>
    </lineage>
</organism>
<sequence length="212" mass="24055">MSTDWFTTSPVWSAKGDDHKSILLSTRNNLNPIPDVTLPDIIEKSTNFPIEFPTESVRCRQLLKNKIPEVVLEKNINSTYPVIHEHALYLCSIFLNHQVKHGNRTFYQNMSLLDFIDRLLSKRAVSFVGVRDLYMLLDGSKGVGNWESIGSGNEAPPLVLEKYLSYDEIRLSALLSVSSHTCFVNDGNRRNEGVFEEDRKKVEEDGVIIGNN</sequence>
<name>A0A8J6HGC1_TENMO</name>
<keyword evidence="2" id="KW-1185">Reference proteome</keyword>
<protein>
    <submittedName>
        <fullName evidence="1">Uncharacterized protein</fullName>
    </submittedName>
</protein>